<accession>A0A239PNH4</accession>
<protein>
    <submittedName>
        <fullName evidence="1">Uncharacterized protein</fullName>
    </submittedName>
</protein>
<name>A0A239PNH4_9RHOB</name>
<gene>
    <name evidence="1" type="ORF">SAMN05444959_102234</name>
</gene>
<sequence length="56" mass="6026">MSMFSASRPCRRNSRRVAVTTEIFTDCRPANLGLAGQLRGMSGARLAAGLMPQQEG</sequence>
<dbReference type="Proteomes" id="UP000198307">
    <property type="component" value="Unassembled WGS sequence"/>
</dbReference>
<evidence type="ECO:0000313" key="1">
    <source>
        <dbReference type="EMBL" id="SNT71720.1"/>
    </source>
</evidence>
<proteinExistence type="predicted"/>
<reference evidence="1 2" key="1">
    <citation type="submission" date="2017-07" db="EMBL/GenBank/DDBJ databases">
        <authorList>
            <person name="Sun Z.S."/>
            <person name="Albrecht U."/>
            <person name="Echele G."/>
            <person name="Lee C.C."/>
        </authorList>
    </citation>
    <scope>NUCLEOTIDE SEQUENCE [LARGE SCALE GENOMIC DNA]</scope>
    <source>
        <strain evidence="1 2">DSM 14827</strain>
    </source>
</reference>
<organism evidence="1 2">
    <name type="scientific">Paracoccus seriniphilus</name>
    <dbReference type="NCBI Taxonomy" id="184748"/>
    <lineage>
        <taxon>Bacteria</taxon>
        <taxon>Pseudomonadati</taxon>
        <taxon>Pseudomonadota</taxon>
        <taxon>Alphaproteobacteria</taxon>
        <taxon>Rhodobacterales</taxon>
        <taxon>Paracoccaceae</taxon>
        <taxon>Paracoccus</taxon>
    </lineage>
</organism>
<dbReference type="EMBL" id="FZQB01000002">
    <property type="protein sequence ID" value="SNT71720.1"/>
    <property type="molecule type" value="Genomic_DNA"/>
</dbReference>
<keyword evidence="2" id="KW-1185">Reference proteome</keyword>
<dbReference type="AlphaFoldDB" id="A0A239PNH4"/>
<evidence type="ECO:0000313" key="2">
    <source>
        <dbReference type="Proteomes" id="UP000198307"/>
    </source>
</evidence>